<feature type="transmembrane region" description="Helical" evidence="1">
    <location>
        <begin position="84"/>
        <end position="106"/>
    </location>
</feature>
<dbReference type="Proteomes" id="UP000217676">
    <property type="component" value="Chromosome"/>
</dbReference>
<feature type="transmembrane region" description="Helical" evidence="1">
    <location>
        <begin position="42"/>
        <end position="63"/>
    </location>
</feature>
<accession>A0A160P673</accession>
<keyword evidence="3" id="KW-1185">Reference proteome</keyword>
<name>A0A160P673_STRLU</name>
<dbReference type="GO" id="GO:0005524">
    <property type="term" value="F:ATP binding"/>
    <property type="evidence" value="ECO:0007669"/>
    <property type="project" value="UniProtKB-KW"/>
</dbReference>
<keyword evidence="2" id="KW-0067">ATP-binding</keyword>
<dbReference type="EMBL" id="AP017424">
    <property type="protein sequence ID" value="BAU86784.1"/>
    <property type="molecule type" value="Genomic_DNA"/>
</dbReference>
<proteinExistence type="predicted"/>
<keyword evidence="1" id="KW-0472">Membrane</keyword>
<keyword evidence="1" id="KW-0812">Transmembrane</keyword>
<keyword evidence="1" id="KW-1133">Transmembrane helix</keyword>
<dbReference type="AlphaFoldDB" id="A0A160P673"/>
<feature type="transmembrane region" description="Helical" evidence="1">
    <location>
        <begin position="118"/>
        <end position="141"/>
    </location>
</feature>
<gene>
    <name evidence="2" type="ORF">SLA_5915</name>
</gene>
<sequence>MTALIRYQSALLLRSQRWLAPFLVYAAFAAVGIRPGDPVLDSLGYAVAGLVPVTAWVVRICLVQEPPAARAVTATAAGRTRAHLATILTGALAALLVGVVTVLAVTTMADRRGLTPPAAGMAGLVAAAVCVLTGTTVGALTTRPLIQARGWSLAALLLGSLLALVTAGSPARTTLTALTTAARTTPATAPHPWPAFLLALTLTTASVTLACRATAWRP</sequence>
<evidence type="ECO:0000313" key="3">
    <source>
        <dbReference type="Proteomes" id="UP000217676"/>
    </source>
</evidence>
<feature type="transmembrane region" description="Helical" evidence="1">
    <location>
        <begin position="191"/>
        <end position="211"/>
    </location>
</feature>
<protein>
    <submittedName>
        <fullName evidence="2">ABC transporter ATP-binding protein</fullName>
    </submittedName>
</protein>
<organism evidence="2 3">
    <name type="scientific">Streptomyces laurentii</name>
    <dbReference type="NCBI Taxonomy" id="39478"/>
    <lineage>
        <taxon>Bacteria</taxon>
        <taxon>Bacillati</taxon>
        <taxon>Actinomycetota</taxon>
        <taxon>Actinomycetes</taxon>
        <taxon>Kitasatosporales</taxon>
        <taxon>Streptomycetaceae</taxon>
        <taxon>Streptomyces</taxon>
    </lineage>
</organism>
<dbReference type="KEGG" id="slau:SLA_5915"/>
<feature type="transmembrane region" description="Helical" evidence="1">
    <location>
        <begin position="18"/>
        <end position="36"/>
    </location>
</feature>
<feature type="transmembrane region" description="Helical" evidence="1">
    <location>
        <begin position="153"/>
        <end position="171"/>
    </location>
</feature>
<evidence type="ECO:0000256" key="1">
    <source>
        <dbReference type="SAM" id="Phobius"/>
    </source>
</evidence>
<evidence type="ECO:0000313" key="2">
    <source>
        <dbReference type="EMBL" id="BAU86784.1"/>
    </source>
</evidence>
<keyword evidence="2" id="KW-0547">Nucleotide-binding</keyword>
<reference evidence="2 3" key="1">
    <citation type="journal article" date="2016" name="Genome Announc.">
        <title>Complete Genome Sequence of Thiostrepton-Producing Streptomyces laurentii ATCC 31255.</title>
        <authorList>
            <person name="Doi K."/>
            <person name="Fujino Y."/>
            <person name="Nagayoshi Y."/>
            <person name="Ohshima T."/>
            <person name="Ogata S."/>
        </authorList>
    </citation>
    <scope>NUCLEOTIDE SEQUENCE [LARGE SCALE GENOMIC DNA]</scope>
    <source>
        <strain evidence="2 3">ATCC 31255</strain>
    </source>
</reference>